<organism evidence="1 2">
    <name type="scientific">Dreissena polymorpha</name>
    <name type="common">Zebra mussel</name>
    <name type="synonym">Mytilus polymorpha</name>
    <dbReference type="NCBI Taxonomy" id="45954"/>
    <lineage>
        <taxon>Eukaryota</taxon>
        <taxon>Metazoa</taxon>
        <taxon>Spiralia</taxon>
        <taxon>Lophotrochozoa</taxon>
        <taxon>Mollusca</taxon>
        <taxon>Bivalvia</taxon>
        <taxon>Autobranchia</taxon>
        <taxon>Heteroconchia</taxon>
        <taxon>Euheterodonta</taxon>
        <taxon>Imparidentia</taxon>
        <taxon>Neoheterodontei</taxon>
        <taxon>Myida</taxon>
        <taxon>Dreissenoidea</taxon>
        <taxon>Dreissenidae</taxon>
        <taxon>Dreissena</taxon>
    </lineage>
</organism>
<evidence type="ECO:0000313" key="1">
    <source>
        <dbReference type="EMBL" id="KAH3864453.1"/>
    </source>
</evidence>
<keyword evidence="2" id="KW-1185">Reference proteome</keyword>
<proteinExistence type="predicted"/>
<dbReference type="EMBL" id="JAIWYP010000002">
    <property type="protein sequence ID" value="KAH3864453.1"/>
    <property type="molecule type" value="Genomic_DNA"/>
</dbReference>
<evidence type="ECO:0000313" key="2">
    <source>
        <dbReference type="Proteomes" id="UP000828390"/>
    </source>
</evidence>
<dbReference type="Proteomes" id="UP000828390">
    <property type="component" value="Unassembled WGS sequence"/>
</dbReference>
<comment type="caution">
    <text evidence="1">The sequence shown here is derived from an EMBL/GenBank/DDBJ whole genome shotgun (WGS) entry which is preliminary data.</text>
</comment>
<reference evidence="1" key="2">
    <citation type="submission" date="2020-11" db="EMBL/GenBank/DDBJ databases">
        <authorList>
            <person name="McCartney M.A."/>
            <person name="Auch B."/>
            <person name="Kono T."/>
            <person name="Mallez S."/>
            <person name="Becker A."/>
            <person name="Gohl D.M."/>
            <person name="Silverstein K.A.T."/>
            <person name="Koren S."/>
            <person name="Bechman K.B."/>
            <person name="Herman A."/>
            <person name="Abrahante J.E."/>
            <person name="Garbe J."/>
        </authorList>
    </citation>
    <scope>NUCLEOTIDE SEQUENCE</scope>
    <source>
        <strain evidence="1">Duluth1</strain>
        <tissue evidence="1">Whole animal</tissue>
    </source>
</reference>
<reference evidence="1" key="1">
    <citation type="journal article" date="2019" name="bioRxiv">
        <title>The Genome of the Zebra Mussel, Dreissena polymorpha: A Resource for Invasive Species Research.</title>
        <authorList>
            <person name="McCartney M.A."/>
            <person name="Auch B."/>
            <person name="Kono T."/>
            <person name="Mallez S."/>
            <person name="Zhang Y."/>
            <person name="Obille A."/>
            <person name="Becker A."/>
            <person name="Abrahante J.E."/>
            <person name="Garbe J."/>
            <person name="Badalamenti J.P."/>
            <person name="Herman A."/>
            <person name="Mangelson H."/>
            <person name="Liachko I."/>
            <person name="Sullivan S."/>
            <person name="Sone E.D."/>
            <person name="Koren S."/>
            <person name="Silverstein K.A.T."/>
            <person name="Beckman K.B."/>
            <person name="Gohl D.M."/>
        </authorList>
    </citation>
    <scope>NUCLEOTIDE SEQUENCE</scope>
    <source>
        <strain evidence="1">Duluth1</strain>
        <tissue evidence="1">Whole animal</tissue>
    </source>
</reference>
<dbReference type="AlphaFoldDB" id="A0A9D4LVD7"/>
<accession>A0A9D4LVD7</accession>
<sequence>MISDWVRSLDHFFSSQIFWHSAVNAAVVASAPCLISSEQTLSTPGDFPALRLRNASSTSALRMGGLSSSAASGLGSF</sequence>
<protein>
    <submittedName>
        <fullName evidence="1">Uncharacterized protein</fullName>
    </submittedName>
</protein>
<name>A0A9D4LVD7_DREPO</name>
<gene>
    <name evidence="1" type="ORF">DPMN_027471</name>
</gene>